<keyword evidence="1" id="KW-1133">Transmembrane helix</keyword>
<organism evidence="3 4">
    <name type="scientific">Candidatus Deianiraea vastatrix</name>
    <dbReference type="NCBI Taxonomy" id="2163644"/>
    <lineage>
        <taxon>Bacteria</taxon>
        <taxon>Pseudomonadati</taxon>
        <taxon>Pseudomonadota</taxon>
        <taxon>Alphaproteobacteria</taxon>
        <taxon>Rickettsiales</taxon>
        <taxon>Candidatus Deianiraeaceae</taxon>
        <taxon>Candidatus Deianiraea</taxon>
    </lineage>
</organism>
<feature type="domain" description="Organic solvent tolerance-like N-terminal" evidence="2">
    <location>
        <begin position="217"/>
        <end position="331"/>
    </location>
</feature>
<dbReference type="EMBL" id="CP029077">
    <property type="protein sequence ID" value="QED23864.1"/>
    <property type="molecule type" value="Genomic_DNA"/>
</dbReference>
<evidence type="ECO:0000313" key="3">
    <source>
        <dbReference type="EMBL" id="QED23864.1"/>
    </source>
</evidence>
<dbReference type="AlphaFoldDB" id="A0A5B8XIZ5"/>
<protein>
    <submittedName>
        <fullName evidence="3">LptC-related LPS transport protein</fullName>
    </submittedName>
</protein>
<evidence type="ECO:0000259" key="2">
    <source>
        <dbReference type="Pfam" id="PF03968"/>
    </source>
</evidence>
<accession>A0A5B8XIZ5</accession>
<dbReference type="Gene3D" id="2.60.450.10">
    <property type="entry name" value="Lipopolysaccharide (LPS) transport protein A like domain"/>
    <property type="match status" value="1"/>
</dbReference>
<keyword evidence="1" id="KW-0472">Membrane</keyword>
<evidence type="ECO:0000256" key="1">
    <source>
        <dbReference type="SAM" id="Phobius"/>
    </source>
</evidence>
<reference evidence="3 4" key="1">
    <citation type="journal article" date="2019" name="ISME J.">
        <title>Deianiraea, an extracellular bacterium associated with the ciliate Paramecium, suggests an alternative scenario for the evolution of Rickettsiales.</title>
        <authorList>
            <person name="Castelli M."/>
            <person name="Sabaneyeva E."/>
            <person name="Lanzoni O."/>
            <person name="Lebedeva N."/>
            <person name="Floriano A.M."/>
            <person name="Gaiarsa S."/>
            <person name="Benken K."/>
            <person name="Modeo L."/>
            <person name="Bandi C."/>
            <person name="Potekhin A."/>
            <person name="Sassera D."/>
            <person name="Petroni G."/>
        </authorList>
    </citation>
    <scope>NUCLEOTIDE SEQUENCE [LARGE SCALE GENOMIC DNA]</scope>
    <source>
        <strain evidence="3">CyL4-1</strain>
    </source>
</reference>
<dbReference type="Proteomes" id="UP000321934">
    <property type="component" value="Chromosome"/>
</dbReference>
<keyword evidence="4" id="KW-1185">Reference proteome</keyword>
<dbReference type="Pfam" id="PF03968">
    <property type="entry name" value="LptD_N"/>
    <property type="match status" value="1"/>
</dbReference>
<gene>
    <name evidence="3" type="ORF">Deia_01083</name>
</gene>
<keyword evidence="1" id="KW-0812">Transmembrane</keyword>
<feature type="transmembrane region" description="Helical" evidence="1">
    <location>
        <begin position="21"/>
        <end position="39"/>
    </location>
</feature>
<dbReference type="InterPro" id="IPR005653">
    <property type="entry name" value="OstA-like_N"/>
</dbReference>
<name>A0A5B8XIZ5_9RICK</name>
<sequence>MPRKIEASIEQFNKKNKQYKRIIKIVLLIFIFIIAIFSLSRYKQKILGIILSAKDYSIKGKKISIFGSIDAINVSMSILNNKIDIDIKSDEANPDQENNIYLKNVYAKLRSKNNQMVFFLKSIDGIIEHENTLIFNNKVNIYDEIGSNAVFENMQCDFKTGNIKSKNPVINGVNGSYTYNIIANELNFNTKEHKAYLVNNVFLLATNNENQLETKANAKNGIMDLEKYTLTLIGNVKVLHLDYELTADKIDMDLSKNDKNNIHSNAMFSSDVKNILASGNIVLIDKKIKISSNKAEYFGESGDVFFTENAKAEENGKTLFAHSILYNIHSGKMEIKPKNNLRINRNTENDSRIKVVLD</sequence>
<proteinExistence type="predicted"/>
<evidence type="ECO:0000313" key="4">
    <source>
        <dbReference type="Proteomes" id="UP000321934"/>
    </source>
</evidence>
<dbReference type="RefSeq" id="WP_146821307.1">
    <property type="nucleotide sequence ID" value="NZ_CP029077.1"/>
</dbReference>